<dbReference type="InterPro" id="IPR013219">
    <property type="entry name" value="Ribosomal_mS33"/>
</dbReference>
<dbReference type="Pfam" id="PF08293">
    <property type="entry name" value="MRP-S33"/>
    <property type="match status" value="1"/>
</dbReference>
<comment type="similarity">
    <text evidence="2">Belongs to the mitochondrion-specific ribosomal protein mS33 family.</text>
</comment>
<dbReference type="AlphaFoldDB" id="A0A4Q2DJ41"/>
<gene>
    <name evidence="8" type="ORF">EST38_g6646</name>
</gene>
<comment type="subcellular location">
    <subcellularLocation>
        <location evidence="1">Mitochondrion</location>
    </subcellularLocation>
</comment>
<dbReference type="GO" id="GO:0005840">
    <property type="term" value="C:ribosome"/>
    <property type="evidence" value="ECO:0007669"/>
    <property type="project" value="UniProtKB-KW"/>
</dbReference>
<dbReference type="EMBL" id="SDEE01000215">
    <property type="protein sequence ID" value="RXW19202.1"/>
    <property type="molecule type" value="Genomic_DNA"/>
</dbReference>
<dbReference type="Proteomes" id="UP000290288">
    <property type="component" value="Unassembled WGS sequence"/>
</dbReference>
<dbReference type="OrthoDB" id="3023006at2759"/>
<organism evidence="8 9">
    <name type="scientific">Candolleomyces aberdarensis</name>
    <dbReference type="NCBI Taxonomy" id="2316362"/>
    <lineage>
        <taxon>Eukaryota</taxon>
        <taxon>Fungi</taxon>
        <taxon>Dikarya</taxon>
        <taxon>Basidiomycota</taxon>
        <taxon>Agaricomycotina</taxon>
        <taxon>Agaricomycetes</taxon>
        <taxon>Agaricomycetidae</taxon>
        <taxon>Agaricales</taxon>
        <taxon>Agaricineae</taxon>
        <taxon>Psathyrellaceae</taxon>
        <taxon>Candolleomyces</taxon>
    </lineage>
</organism>
<feature type="region of interest" description="Disordered" evidence="7">
    <location>
        <begin position="84"/>
        <end position="107"/>
    </location>
</feature>
<evidence type="ECO:0000256" key="4">
    <source>
        <dbReference type="ARBA" id="ARBA00023128"/>
    </source>
</evidence>
<evidence type="ECO:0000256" key="5">
    <source>
        <dbReference type="ARBA" id="ARBA00023274"/>
    </source>
</evidence>
<evidence type="ECO:0000256" key="7">
    <source>
        <dbReference type="SAM" id="MobiDB-lite"/>
    </source>
</evidence>
<keyword evidence="5" id="KW-0687">Ribonucleoprotein</keyword>
<proteinExistence type="inferred from homology"/>
<evidence type="ECO:0000256" key="2">
    <source>
        <dbReference type="ARBA" id="ARBA00008970"/>
    </source>
</evidence>
<evidence type="ECO:0000313" key="9">
    <source>
        <dbReference type="Proteomes" id="UP000290288"/>
    </source>
</evidence>
<accession>A0A4Q2DJ41</accession>
<dbReference type="PANTHER" id="PTHR13362:SF2">
    <property type="entry name" value="SMALL RIBOSOMAL SUBUNIT PROTEIN MS33"/>
    <property type="match status" value="1"/>
</dbReference>
<dbReference type="STRING" id="2316362.A0A4Q2DJ41"/>
<dbReference type="Gene3D" id="3.80.10.10">
    <property type="entry name" value="Ribonuclease Inhibitor"/>
    <property type="match status" value="1"/>
</dbReference>
<dbReference type="GO" id="GO:0005739">
    <property type="term" value="C:mitochondrion"/>
    <property type="evidence" value="ECO:0007669"/>
    <property type="project" value="UniProtKB-SubCell"/>
</dbReference>
<dbReference type="InterPro" id="IPR032675">
    <property type="entry name" value="LRR_dom_sf"/>
</dbReference>
<feature type="compositionally biased region" description="Basic residues" evidence="7">
    <location>
        <begin position="84"/>
        <end position="93"/>
    </location>
</feature>
<dbReference type="GO" id="GO:1990904">
    <property type="term" value="C:ribonucleoprotein complex"/>
    <property type="evidence" value="ECO:0007669"/>
    <property type="project" value="UniProtKB-KW"/>
</dbReference>
<evidence type="ECO:0000256" key="3">
    <source>
        <dbReference type="ARBA" id="ARBA00022980"/>
    </source>
</evidence>
<dbReference type="PANTHER" id="PTHR13362">
    <property type="entry name" value="MITOCHONDRIAL RIBOSOMAL PROTEIN S33"/>
    <property type="match status" value="1"/>
</dbReference>
<evidence type="ECO:0000256" key="6">
    <source>
        <dbReference type="ARBA" id="ARBA00035132"/>
    </source>
</evidence>
<keyword evidence="3" id="KW-0689">Ribosomal protein</keyword>
<sequence length="624" mass="70622">MSASTSRLTSLLKLRSSVFQTIWNPTGIRTGAKYLRSNLRGPAMVNYYPTTINLSQIIRRNPELEMVDEDEQQRFEDVAYRRKRGKGAPKKAKTKADSRRLGKKRCGSNDWARSSLLRHAGVPSTILAPQEIIKMSSTYNTAPHEAFSFTLITRAGILEQCQVFIIIRGIMETLPLEVYSDIIQLLRPKGQRSPRHVLPIEVVISHVSTAWRRLAFSDSQSWKIVEVFSPKTLPRATAYLSRSADAAIHLRIDLWDHGSRVNLRRLNPNDHQAFISSLTDLLRSAAPRCKSILVFTAHERTAQRLSAALVDVKAPLLQRLRIVADTDERYLDDGKQEQPAILAGAESLRFVELEIPSFPPLGQLTTLCLHNCTSDWLTAQELTRILQESTQLENLSLSMAHPVFKDWPAQALVNSGQPSVTTQSLQALRISEDESPGLASRVLLLIDAPNLISLTLMVTSTALGTFFESPQASQKDHPKFPRLQYLSLESFNNMQNVKQFTEAFPSITHLRVSYLPTYFLNRFTTDMQGPGSPWPNLHTLVFEVMRETEGLKLKESVCRIVTRRRELNLPAPKVLGDADLLRVLGRSDFLNEVIKMEELSTRNYREPWWVLDHEPTMDGIGMPR</sequence>
<evidence type="ECO:0000313" key="8">
    <source>
        <dbReference type="EMBL" id="RXW19202.1"/>
    </source>
</evidence>
<comment type="caution">
    <text evidence="8">The sequence shown here is derived from an EMBL/GenBank/DDBJ whole genome shotgun (WGS) entry which is preliminary data.</text>
</comment>
<reference evidence="8 9" key="1">
    <citation type="submission" date="2019-01" db="EMBL/GenBank/DDBJ databases">
        <title>Draft genome sequence of Psathyrella aberdarensis IHI B618.</title>
        <authorList>
            <person name="Buettner E."/>
            <person name="Kellner H."/>
        </authorList>
    </citation>
    <scope>NUCLEOTIDE SEQUENCE [LARGE SCALE GENOMIC DNA]</scope>
    <source>
        <strain evidence="8 9">IHI B618</strain>
    </source>
</reference>
<keyword evidence="4" id="KW-0496">Mitochondrion</keyword>
<keyword evidence="9" id="KW-1185">Reference proteome</keyword>
<dbReference type="SUPFAM" id="SSF52047">
    <property type="entry name" value="RNI-like"/>
    <property type="match status" value="1"/>
</dbReference>
<protein>
    <recommendedName>
        <fullName evidence="6">Small ribosomal subunit protein mS33</fullName>
    </recommendedName>
</protein>
<name>A0A4Q2DJ41_9AGAR</name>
<evidence type="ECO:0000256" key="1">
    <source>
        <dbReference type="ARBA" id="ARBA00004173"/>
    </source>
</evidence>